<comment type="caution">
    <text evidence="1">The sequence shown here is derived from an EMBL/GenBank/DDBJ whole genome shotgun (WGS) entry which is preliminary data.</text>
</comment>
<sequence length="433" mass="48627">MPMVGLYAYLLERKLVTPLFAKPREGPLPPGFDSSKKCEHHFGAKWNTLEECYQLRDCVQDLIDNKSIQFDNAAAPNIITNPLLPHQEGNVNAIIIVEERVPDFSLPSFPWKVMLRALVQKSHLDLKGVAAAIPLRRKKREGKRLTKVQPNPSGVTESSFEGMVSMVLATNQISLTDVELPPEGRKYTLPMHIMVNCEDMIVSRVLIDNGSALNVCPISTIERLNMDSSFLHPTTIIIRAFDGTLREVQGHWNASLVKLQDNKEGFSLGYDPFDEELFQASRGKKRKCTSQGMSIPHIKVTFPALAEVIRSELAQESCEQESDLACLIHLCPEEFLVNTIIYPENDLTSTIRPCVLGKTVGHWTIEPCFVAAPAKNYFNSQTSTLSCNHKEDIDDVNETIKLDHDVEGLEEIPKFPRDILEPLKREMRGPSPT</sequence>
<dbReference type="PANTHER" id="PTHR32108:SF9">
    <property type="entry name" value="REVERSE TRANSCRIPTASE RNASE H-LIKE DOMAIN-CONTAINING PROTEIN"/>
    <property type="match status" value="1"/>
</dbReference>
<gene>
    <name evidence="1" type="ORF">SO802_006020</name>
</gene>
<proteinExistence type="predicted"/>
<evidence type="ECO:0000313" key="2">
    <source>
        <dbReference type="Proteomes" id="UP001459277"/>
    </source>
</evidence>
<dbReference type="AlphaFoldDB" id="A0AAW2DJQ7"/>
<protein>
    <submittedName>
        <fullName evidence="1">Uncharacterized protein</fullName>
    </submittedName>
</protein>
<keyword evidence="2" id="KW-1185">Reference proteome</keyword>
<dbReference type="Proteomes" id="UP001459277">
    <property type="component" value="Unassembled WGS sequence"/>
</dbReference>
<dbReference type="PANTHER" id="PTHR32108">
    <property type="entry name" value="DNA-DIRECTED RNA POLYMERASE SUBUNIT ALPHA"/>
    <property type="match status" value="1"/>
</dbReference>
<dbReference type="EMBL" id="JAZDWU010000002">
    <property type="protein sequence ID" value="KAL0010912.1"/>
    <property type="molecule type" value="Genomic_DNA"/>
</dbReference>
<organism evidence="1 2">
    <name type="scientific">Lithocarpus litseifolius</name>
    <dbReference type="NCBI Taxonomy" id="425828"/>
    <lineage>
        <taxon>Eukaryota</taxon>
        <taxon>Viridiplantae</taxon>
        <taxon>Streptophyta</taxon>
        <taxon>Embryophyta</taxon>
        <taxon>Tracheophyta</taxon>
        <taxon>Spermatophyta</taxon>
        <taxon>Magnoliopsida</taxon>
        <taxon>eudicotyledons</taxon>
        <taxon>Gunneridae</taxon>
        <taxon>Pentapetalae</taxon>
        <taxon>rosids</taxon>
        <taxon>fabids</taxon>
        <taxon>Fagales</taxon>
        <taxon>Fagaceae</taxon>
        <taxon>Lithocarpus</taxon>
    </lineage>
</organism>
<evidence type="ECO:0000313" key="1">
    <source>
        <dbReference type="EMBL" id="KAL0010912.1"/>
    </source>
</evidence>
<reference evidence="1 2" key="1">
    <citation type="submission" date="2024-01" db="EMBL/GenBank/DDBJ databases">
        <title>A telomere-to-telomere, gap-free genome of sweet tea (Lithocarpus litseifolius).</title>
        <authorList>
            <person name="Zhou J."/>
        </authorList>
    </citation>
    <scope>NUCLEOTIDE SEQUENCE [LARGE SCALE GENOMIC DNA]</scope>
    <source>
        <strain evidence="1">Zhou-2022a</strain>
        <tissue evidence="1">Leaf</tissue>
    </source>
</reference>
<name>A0AAW2DJQ7_9ROSI</name>
<accession>A0AAW2DJQ7</accession>